<feature type="compositionally biased region" description="Pro residues" evidence="1">
    <location>
        <begin position="19"/>
        <end position="34"/>
    </location>
</feature>
<dbReference type="RefSeq" id="WP_345624489.1">
    <property type="nucleotide sequence ID" value="NZ_BAABIG010000089.1"/>
</dbReference>
<proteinExistence type="predicted"/>
<dbReference type="Proteomes" id="UP001501265">
    <property type="component" value="Unassembled WGS sequence"/>
</dbReference>
<evidence type="ECO:0000313" key="2">
    <source>
        <dbReference type="EMBL" id="GAA4824138.1"/>
    </source>
</evidence>
<protein>
    <submittedName>
        <fullName evidence="2">Uncharacterized protein</fullName>
    </submittedName>
</protein>
<reference evidence="3" key="1">
    <citation type="journal article" date="2019" name="Int. J. Syst. Evol. Microbiol.">
        <title>The Global Catalogue of Microorganisms (GCM) 10K type strain sequencing project: providing services to taxonomists for standard genome sequencing and annotation.</title>
        <authorList>
            <consortium name="The Broad Institute Genomics Platform"/>
            <consortium name="The Broad Institute Genome Sequencing Center for Infectious Disease"/>
            <person name="Wu L."/>
            <person name="Ma J."/>
        </authorList>
    </citation>
    <scope>NUCLEOTIDE SEQUENCE [LARGE SCALE GENOMIC DNA]</scope>
    <source>
        <strain evidence="3">JCM 18081</strain>
    </source>
</reference>
<comment type="caution">
    <text evidence="2">The sequence shown here is derived from an EMBL/GenBank/DDBJ whole genome shotgun (WGS) entry which is preliminary data.</text>
</comment>
<gene>
    <name evidence="2" type="ORF">GCM10023220_67400</name>
</gene>
<dbReference type="EMBL" id="BAABIG010000089">
    <property type="protein sequence ID" value="GAA4824138.1"/>
    <property type="molecule type" value="Genomic_DNA"/>
</dbReference>
<name>A0ABP9D5R3_9ACTN</name>
<feature type="region of interest" description="Disordered" evidence="1">
    <location>
        <begin position="1"/>
        <end position="48"/>
    </location>
</feature>
<evidence type="ECO:0000313" key="3">
    <source>
        <dbReference type="Proteomes" id="UP001501265"/>
    </source>
</evidence>
<organism evidence="2 3">
    <name type="scientific">Streptomyces ziwulingensis</name>
    <dbReference type="NCBI Taxonomy" id="1045501"/>
    <lineage>
        <taxon>Bacteria</taxon>
        <taxon>Bacillati</taxon>
        <taxon>Actinomycetota</taxon>
        <taxon>Actinomycetes</taxon>
        <taxon>Kitasatosporales</taxon>
        <taxon>Streptomycetaceae</taxon>
        <taxon>Streptomyces</taxon>
    </lineage>
</organism>
<keyword evidence="3" id="KW-1185">Reference proteome</keyword>
<feature type="compositionally biased region" description="Basic and acidic residues" evidence="1">
    <location>
        <begin position="212"/>
        <end position="221"/>
    </location>
</feature>
<feature type="region of interest" description="Disordered" evidence="1">
    <location>
        <begin position="74"/>
        <end position="98"/>
    </location>
</feature>
<evidence type="ECO:0000256" key="1">
    <source>
        <dbReference type="SAM" id="MobiDB-lite"/>
    </source>
</evidence>
<feature type="region of interest" description="Disordered" evidence="1">
    <location>
        <begin position="202"/>
        <end position="221"/>
    </location>
</feature>
<feature type="compositionally biased region" description="Gly residues" evidence="1">
    <location>
        <begin position="74"/>
        <end position="88"/>
    </location>
</feature>
<sequence>MSSVYNWADDGDSGMTRTPPYPTAPPRPTAPPQQPSGQDRATRAASAAGAAAGGFVGGLSSGFVPPVNVNLNGRGGSGGNGGRGGGAAPAGATGSNHKGDGMIHAIERIEFRNEKDIITLAKAVNRLGRELHFILSMRAEEVQAVLSQYKGAWYTFGASSRVKSRLVAAHLKVSAEAAKALGVGSLKMAHAFDRHFIKPEQEAKRKKNGQKTRREFTIGGD</sequence>
<accession>A0ABP9D5R3</accession>